<dbReference type="Gene3D" id="3.50.30.30">
    <property type="match status" value="1"/>
</dbReference>
<protein>
    <submittedName>
        <fullName evidence="2">Uncharacterized protein</fullName>
    </submittedName>
</protein>
<sequence length="516" mass="56832">MLAVSHLLLINTIIASLSHPVLGSSLLGLDQQQRQTLRDRLFQTNLRGPRWTGNDNQNVLLDLVTGSMDLAGLKTETLDYTLNRWDPRWWSLNLQLTNGTNISVPTTGFWPYSGDSGLAGVTAPIHDAGTYGLSAIERANTSTLDLENLPEGGSIIFFDNPSPTRNYSLPGYHVLGTSRNILPEDIPELGNLSNPHWQSEKKLKFDKLADLGVKGMISSWVHTSDENAALQFLPNAGAPGNGNLYNVPSLYVGNSTGELIRKMVSNGEVKTATIVLDAPSYEAPTKTVIGYLPGLAGRDESLLLYTHSDGPSIIEENGPLLLLTLAEYFAKNPLNISLDIVMTTGHMSGGHLDEKLWMDQRPEIRDRAKAAIICEHFGAIEWKDVWRDGVPVYEPTGRLEPMWTMVSDKPSEEQELLHNLYIDAFDGTPDWLRMAMVSPQRVGGIKYRWYGAGGSSYLGRKGDLPTVGIIPQPDYLWAAMSDGGWSKLDMDMVVSQIDVIIRLVTSLNDKYSAGQL</sequence>
<dbReference type="EMBL" id="JABXXO010000016">
    <property type="protein sequence ID" value="KAF7759807.1"/>
    <property type="molecule type" value="Genomic_DNA"/>
</dbReference>
<dbReference type="OMA" id="WVHTSDE"/>
<organism evidence="2 3">
    <name type="scientific">Agaricus bisporus var. burnettii</name>
    <dbReference type="NCBI Taxonomy" id="192524"/>
    <lineage>
        <taxon>Eukaryota</taxon>
        <taxon>Fungi</taxon>
        <taxon>Dikarya</taxon>
        <taxon>Basidiomycota</taxon>
        <taxon>Agaricomycotina</taxon>
        <taxon>Agaricomycetes</taxon>
        <taxon>Agaricomycetidae</taxon>
        <taxon>Agaricales</taxon>
        <taxon>Agaricineae</taxon>
        <taxon>Agaricaceae</taxon>
        <taxon>Agaricus</taxon>
    </lineage>
</organism>
<dbReference type="Gene3D" id="3.40.630.10">
    <property type="entry name" value="Zn peptidases"/>
    <property type="match status" value="1"/>
</dbReference>
<dbReference type="AlphaFoldDB" id="A0A8H7EV69"/>
<keyword evidence="1" id="KW-0732">Signal</keyword>
<accession>A0A8H7EV69</accession>
<evidence type="ECO:0000313" key="2">
    <source>
        <dbReference type="EMBL" id="KAF7759807.1"/>
    </source>
</evidence>
<dbReference type="SUPFAM" id="SSF53187">
    <property type="entry name" value="Zn-dependent exopeptidases"/>
    <property type="match status" value="1"/>
</dbReference>
<feature type="chain" id="PRO_5034502550" evidence="1">
    <location>
        <begin position="24"/>
        <end position="516"/>
    </location>
</feature>
<comment type="caution">
    <text evidence="2">The sequence shown here is derived from an EMBL/GenBank/DDBJ whole genome shotgun (WGS) entry which is preliminary data.</text>
</comment>
<evidence type="ECO:0000313" key="3">
    <source>
        <dbReference type="Proteomes" id="UP000629468"/>
    </source>
</evidence>
<reference evidence="2 3" key="1">
    <citation type="journal article" name="Sci. Rep.">
        <title>Telomere-to-telomere assembled and centromere annotated genomes of the two main subspecies of the button mushroom Agaricus bisporus reveal especially polymorphic chromosome ends.</title>
        <authorList>
            <person name="Sonnenberg A.S.M."/>
            <person name="Sedaghat-Telgerd N."/>
            <person name="Lavrijssen B."/>
            <person name="Ohm R.A."/>
            <person name="Hendrickx P.M."/>
            <person name="Scholtmeijer K."/>
            <person name="Baars J.J.P."/>
            <person name="van Peer A."/>
        </authorList>
    </citation>
    <scope>NUCLEOTIDE SEQUENCE [LARGE SCALE GENOMIC DNA]</scope>
    <source>
        <strain evidence="2 3">H119_p4</strain>
    </source>
</reference>
<evidence type="ECO:0000256" key="1">
    <source>
        <dbReference type="SAM" id="SignalP"/>
    </source>
</evidence>
<name>A0A8H7EV69_AGABI</name>
<proteinExistence type="predicted"/>
<feature type="signal peptide" evidence="1">
    <location>
        <begin position="1"/>
        <end position="23"/>
    </location>
</feature>
<dbReference type="Proteomes" id="UP000629468">
    <property type="component" value="Unassembled WGS sequence"/>
</dbReference>
<gene>
    <name evidence="2" type="ORF">Agabi119p4_11502</name>
</gene>